<reference evidence="2 3" key="1">
    <citation type="submission" date="2019-09" db="EMBL/GenBank/DDBJ databases">
        <title>Isolation and identification of active actinomycetes.</title>
        <authorList>
            <person name="Yu Z."/>
            <person name="Han C."/>
            <person name="Yu B."/>
        </authorList>
    </citation>
    <scope>NUCLEOTIDE SEQUENCE [LARGE SCALE GENOMIC DNA]</scope>
    <source>
        <strain evidence="2 3">NEAU-H2</strain>
    </source>
</reference>
<dbReference type="EMBL" id="WBKG01000083">
    <property type="protein sequence ID" value="KAB1973259.1"/>
    <property type="molecule type" value="Genomic_DNA"/>
</dbReference>
<dbReference type="Gene3D" id="3.40.50.920">
    <property type="match status" value="1"/>
</dbReference>
<dbReference type="Proteomes" id="UP000442990">
    <property type="component" value="Unassembled WGS sequence"/>
</dbReference>
<gene>
    <name evidence="2" type="ORF">F8144_43970</name>
</gene>
<name>A0A7J5D1R2_9ACTN</name>
<dbReference type="GO" id="GO:0016832">
    <property type="term" value="F:aldehyde-lyase activity"/>
    <property type="evidence" value="ECO:0007669"/>
    <property type="project" value="InterPro"/>
</dbReference>
<accession>A0A7J5D1R2</accession>
<comment type="caution">
    <text evidence="2">The sequence shown here is derived from an EMBL/GenBank/DDBJ whole genome shotgun (WGS) entry which is preliminary data.</text>
</comment>
<dbReference type="GO" id="GO:0005975">
    <property type="term" value="P:carbohydrate metabolic process"/>
    <property type="evidence" value="ECO:0007669"/>
    <property type="project" value="InterPro"/>
</dbReference>
<evidence type="ECO:0000259" key="1">
    <source>
        <dbReference type="Pfam" id="PF09363"/>
    </source>
</evidence>
<dbReference type="InterPro" id="IPR018969">
    <property type="entry name" value="Xul5P/Fru6P_PKetolase_C"/>
</dbReference>
<protein>
    <recommendedName>
        <fullName evidence="1">Xylulose 5-phosphate/Fructose 6-phosphate phosphoketolase C-terminal domain-containing protein</fullName>
    </recommendedName>
</protein>
<feature type="domain" description="Xylulose 5-phosphate/Fructose 6-phosphate phosphoketolase C-terminal" evidence="1">
    <location>
        <begin position="19"/>
        <end position="58"/>
    </location>
</feature>
<dbReference type="InterPro" id="IPR009014">
    <property type="entry name" value="Transketo_C/PFOR_II"/>
</dbReference>
<organism evidence="2 3">
    <name type="scientific">Streptomyces triticiradicis</name>
    <dbReference type="NCBI Taxonomy" id="2651189"/>
    <lineage>
        <taxon>Bacteria</taxon>
        <taxon>Bacillati</taxon>
        <taxon>Actinomycetota</taxon>
        <taxon>Actinomycetes</taxon>
        <taxon>Kitasatosporales</taxon>
        <taxon>Streptomycetaceae</taxon>
        <taxon>Streptomyces</taxon>
    </lineage>
</organism>
<evidence type="ECO:0000313" key="2">
    <source>
        <dbReference type="EMBL" id="KAB1973259.1"/>
    </source>
</evidence>
<sequence length="60" mass="6701">MAPGGVPEPYGRVEGFQLHGLAVRAAGVRQHMADALQRHHAWIREHGVDMPEVTDWTWDG</sequence>
<dbReference type="Pfam" id="PF09363">
    <property type="entry name" value="XFP_C"/>
    <property type="match status" value="1"/>
</dbReference>
<keyword evidence="3" id="KW-1185">Reference proteome</keyword>
<dbReference type="AlphaFoldDB" id="A0A7J5D1R2"/>
<proteinExistence type="predicted"/>
<evidence type="ECO:0000313" key="3">
    <source>
        <dbReference type="Proteomes" id="UP000442990"/>
    </source>
</evidence>